<dbReference type="InterPro" id="IPR036047">
    <property type="entry name" value="F-box-like_dom_sf"/>
</dbReference>
<evidence type="ECO:0000259" key="1">
    <source>
        <dbReference type="PROSITE" id="PS50181"/>
    </source>
</evidence>
<dbReference type="Proteomes" id="UP000238479">
    <property type="component" value="Chromosome 7"/>
</dbReference>
<dbReference type="InterPro" id="IPR001810">
    <property type="entry name" value="F-box_dom"/>
</dbReference>
<proteinExistence type="predicted"/>
<evidence type="ECO:0000313" key="3">
    <source>
        <dbReference type="Proteomes" id="UP000238479"/>
    </source>
</evidence>
<reference evidence="2 3" key="1">
    <citation type="journal article" date="2018" name="Nat. Genet.">
        <title>The Rosa genome provides new insights in the design of modern roses.</title>
        <authorList>
            <person name="Bendahmane M."/>
        </authorList>
    </citation>
    <scope>NUCLEOTIDE SEQUENCE [LARGE SCALE GENOMIC DNA]</scope>
    <source>
        <strain evidence="3">cv. Old Blush</strain>
    </source>
</reference>
<gene>
    <name evidence="2" type="ORF">RchiOBHm_Chr7g0199151</name>
</gene>
<dbReference type="CDD" id="cd22162">
    <property type="entry name" value="F-box_AtSKIP3-like"/>
    <property type="match status" value="1"/>
</dbReference>
<dbReference type="InterPro" id="IPR025886">
    <property type="entry name" value="PP2-like"/>
</dbReference>
<dbReference type="Pfam" id="PF14299">
    <property type="entry name" value="PP2"/>
    <property type="match status" value="1"/>
</dbReference>
<dbReference type="SUPFAM" id="SSF81383">
    <property type="entry name" value="F-box domain"/>
    <property type="match status" value="1"/>
</dbReference>
<protein>
    <submittedName>
        <fullName evidence="2">Putative phloem protein</fullName>
    </submittedName>
</protein>
<dbReference type="EMBL" id="PDCK01000045">
    <property type="protein sequence ID" value="PRQ17821.1"/>
    <property type="molecule type" value="Genomic_DNA"/>
</dbReference>
<feature type="domain" description="F-box" evidence="1">
    <location>
        <begin position="21"/>
        <end position="67"/>
    </location>
</feature>
<evidence type="ECO:0000313" key="2">
    <source>
        <dbReference type="EMBL" id="PRQ17821.1"/>
    </source>
</evidence>
<accession>A0A2P6P7A6</accession>
<dbReference type="PROSITE" id="PS50181">
    <property type="entry name" value="FBOX"/>
    <property type="match status" value="1"/>
</dbReference>
<name>A0A2P6P7A6_ROSCH</name>
<sequence length="287" mass="32589">MGAGFSLFKVDPVGSLPLQSRPGLGDLPESCAAEIMRYLDPPEICKLAKMNRAFRGASWADFIWESKLPSNYQIIVNKVFGDGLGNLGKRDVYERLCRPNPFDGGAKTVWLDKSTGSACLSISSKGLAITGIDDRRYWNHIPTQESRFRTVAYLQQIWWFEVDGEVEFPFPAGKYSLYFRLQLGRSSQKRFGRRVCNTEHVHGWDRKPVRFQLWTSEGQSASSECFLTEPGKWNHYHAGDFVVENPNAATKIKLSMTQIDCTHTKGGLCLDSVVIYPSEFRERLKQF</sequence>
<dbReference type="AlphaFoldDB" id="A0A2P6P7A6"/>
<dbReference type="STRING" id="74649.A0A2P6P7A6"/>
<dbReference type="Gramene" id="PRQ17821">
    <property type="protein sequence ID" value="PRQ17821"/>
    <property type="gene ID" value="RchiOBHm_Chr7g0199151"/>
</dbReference>
<dbReference type="PANTHER" id="PTHR31960:SF22">
    <property type="entry name" value="F-BOX PROTEIN PP2-A12"/>
    <property type="match status" value="1"/>
</dbReference>
<dbReference type="PANTHER" id="PTHR31960">
    <property type="entry name" value="F-BOX PROTEIN PP2-A15"/>
    <property type="match status" value="1"/>
</dbReference>
<organism evidence="2 3">
    <name type="scientific">Rosa chinensis</name>
    <name type="common">China rose</name>
    <dbReference type="NCBI Taxonomy" id="74649"/>
    <lineage>
        <taxon>Eukaryota</taxon>
        <taxon>Viridiplantae</taxon>
        <taxon>Streptophyta</taxon>
        <taxon>Embryophyta</taxon>
        <taxon>Tracheophyta</taxon>
        <taxon>Spermatophyta</taxon>
        <taxon>Magnoliopsida</taxon>
        <taxon>eudicotyledons</taxon>
        <taxon>Gunneridae</taxon>
        <taxon>Pentapetalae</taxon>
        <taxon>rosids</taxon>
        <taxon>fabids</taxon>
        <taxon>Rosales</taxon>
        <taxon>Rosaceae</taxon>
        <taxon>Rosoideae</taxon>
        <taxon>Rosoideae incertae sedis</taxon>
        <taxon>Rosa</taxon>
    </lineage>
</organism>
<comment type="caution">
    <text evidence="2">The sequence shown here is derived from an EMBL/GenBank/DDBJ whole genome shotgun (WGS) entry which is preliminary data.</text>
</comment>
<dbReference type="OMA" id="VTSQCFL"/>
<keyword evidence="3" id="KW-1185">Reference proteome</keyword>